<accession>A0ABX0J9Y9</accession>
<proteinExistence type="predicted"/>
<name>A0ABX0J9Y9_9BACL</name>
<dbReference type="Proteomes" id="UP001165962">
    <property type="component" value="Unassembled WGS sequence"/>
</dbReference>
<comment type="caution">
    <text evidence="2">The sequence shown here is derived from an EMBL/GenBank/DDBJ whole genome shotgun (WGS) entry which is preliminary data.</text>
</comment>
<reference evidence="2" key="1">
    <citation type="submission" date="2020-03" db="EMBL/GenBank/DDBJ databases">
        <title>Draft sequencing of Paenibacilllus sp. S3N08.</title>
        <authorList>
            <person name="Kim D.-U."/>
        </authorList>
    </citation>
    <scope>NUCLEOTIDE SEQUENCE</scope>
    <source>
        <strain evidence="2">S3N08</strain>
    </source>
</reference>
<evidence type="ECO:0000313" key="2">
    <source>
        <dbReference type="EMBL" id="NHN33260.1"/>
    </source>
</evidence>
<feature type="region of interest" description="Disordered" evidence="1">
    <location>
        <begin position="174"/>
        <end position="195"/>
    </location>
</feature>
<keyword evidence="3" id="KW-1185">Reference proteome</keyword>
<protein>
    <recommendedName>
        <fullName evidence="4">SUKH-4 immunity protein of toxin-antitoxin system</fullName>
    </recommendedName>
</protein>
<evidence type="ECO:0008006" key="4">
    <source>
        <dbReference type="Google" id="ProtNLM"/>
    </source>
</evidence>
<feature type="compositionally biased region" description="Basic and acidic residues" evidence="1">
    <location>
        <begin position="180"/>
        <end position="189"/>
    </location>
</feature>
<sequence length="195" mass="23074">MKSLFLTSETLTTDLQTLDNLLVLKILDDKGYELPQNFIFEADIWGDHLLSMALNIIFKCEPEEIEVTRKTSNGTYQDRMILLPLEGYDDWARLKEKYPEMSEFEEDMCMLAFDCDFTGTQLSIQFQDKGIVIDYVYEISYLHTLMDDFLTLKEMWVEALFIWRRKEFEENERSTLNSRMENHSTETVHEISQCA</sequence>
<dbReference type="EMBL" id="JAAOIW010000011">
    <property type="protein sequence ID" value="NHN33260.1"/>
    <property type="molecule type" value="Genomic_DNA"/>
</dbReference>
<organism evidence="2 3">
    <name type="scientific">Paenibacillus agricola</name>
    <dbReference type="NCBI Taxonomy" id="2716264"/>
    <lineage>
        <taxon>Bacteria</taxon>
        <taxon>Bacillati</taxon>
        <taxon>Bacillota</taxon>
        <taxon>Bacilli</taxon>
        <taxon>Bacillales</taxon>
        <taxon>Paenibacillaceae</taxon>
        <taxon>Paenibacillus</taxon>
    </lineage>
</organism>
<evidence type="ECO:0000256" key="1">
    <source>
        <dbReference type="SAM" id="MobiDB-lite"/>
    </source>
</evidence>
<gene>
    <name evidence="2" type="ORF">G9U52_25940</name>
</gene>
<dbReference type="RefSeq" id="WP_166153565.1">
    <property type="nucleotide sequence ID" value="NZ_JAAOIW010000011.1"/>
</dbReference>
<evidence type="ECO:0000313" key="3">
    <source>
        <dbReference type="Proteomes" id="UP001165962"/>
    </source>
</evidence>